<dbReference type="PANTHER" id="PTHR44591:SF3">
    <property type="entry name" value="RESPONSE REGULATORY DOMAIN-CONTAINING PROTEIN"/>
    <property type="match status" value="1"/>
</dbReference>
<gene>
    <name evidence="4" type="ORF">C1850_02370</name>
</gene>
<dbReference type="GO" id="GO:0000160">
    <property type="term" value="P:phosphorelay signal transduction system"/>
    <property type="evidence" value="ECO:0007669"/>
    <property type="project" value="InterPro"/>
</dbReference>
<dbReference type="InterPro" id="IPR001789">
    <property type="entry name" value="Sig_transdc_resp-reg_receiver"/>
</dbReference>
<dbReference type="AlphaFoldDB" id="A0A369P4Q1"/>
<proteinExistence type="predicted"/>
<comment type="caution">
    <text evidence="4">The sequence shown here is derived from an EMBL/GenBank/DDBJ whole genome shotgun (WGS) entry which is preliminary data.</text>
</comment>
<dbReference type="Gene3D" id="3.40.50.2300">
    <property type="match status" value="1"/>
</dbReference>
<dbReference type="Pfam" id="PF00072">
    <property type="entry name" value="Response_reg"/>
    <property type="match status" value="1"/>
</dbReference>
<evidence type="ECO:0000313" key="4">
    <source>
        <dbReference type="EMBL" id="RDC46247.1"/>
    </source>
</evidence>
<sequence>MLNRALLADMIGDAYRIIEAEDGKQAVAALQKEGAGISLVLLDYVMPQMNGFDVLEVMNKNGWIKDIPVIMVSAESDAAYIERAYELGVTDFINRPYDVNIVRRRVMNTLMLYQKQRTLMGMVADQVYEREKSNNLMVYILSHIVEFRNGESGMDGVKLMGAEAPAS</sequence>
<evidence type="ECO:0000256" key="2">
    <source>
        <dbReference type="PROSITE-ProRule" id="PRU00169"/>
    </source>
</evidence>
<dbReference type="PANTHER" id="PTHR44591">
    <property type="entry name" value="STRESS RESPONSE REGULATOR PROTEIN 1"/>
    <property type="match status" value="1"/>
</dbReference>
<dbReference type="EMBL" id="PPUT01000004">
    <property type="protein sequence ID" value="RDC46247.1"/>
    <property type="molecule type" value="Genomic_DNA"/>
</dbReference>
<evidence type="ECO:0000259" key="3">
    <source>
        <dbReference type="PROSITE" id="PS50110"/>
    </source>
</evidence>
<dbReference type="PROSITE" id="PS50110">
    <property type="entry name" value="RESPONSE_REGULATORY"/>
    <property type="match status" value="1"/>
</dbReference>
<keyword evidence="1 2" id="KW-0597">Phosphoprotein</keyword>
<dbReference type="SUPFAM" id="SSF52172">
    <property type="entry name" value="CheY-like"/>
    <property type="match status" value="1"/>
</dbReference>
<reference evidence="4 5" key="1">
    <citation type="journal article" date="2018" name="Elife">
        <title>Discovery and characterization of a prevalent human gut bacterial enzyme sufficient for the inactivation of a family of plant toxins.</title>
        <authorList>
            <person name="Koppel N."/>
            <person name="Bisanz J.E."/>
            <person name="Pandelia M.E."/>
            <person name="Turnbaugh P.J."/>
            <person name="Balskus E.P."/>
        </authorList>
    </citation>
    <scope>NUCLEOTIDE SEQUENCE [LARGE SCALE GENOMIC DNA]</scope>
    <source>
        <strain evidence="4 5">OB21 GAM 11</strain>
    </source>
</reference>
<protein>
    <recommendedName>
        <fullName evidence="3">Response regulatory domain-containing protein</fullName>
    </recommendedName>
</protein>
<feature type="domain" description="Response regulatory" evidence="3">
    <location>
        <begin position="1"/>
        <end position="110"/>
    </location>
</feature>
<evidence type="ECO:0000313" key="5">
    <source>
        <dbReference type="Proteomes" id="UP000253805"/>
    </source>
</evidence>
<accession>A0A369P4Q1</accession>
<organism evidence="4 5">
    <name type="scientific">Adlercreutzia equolifaciens subsp. celatus</name>
    <dbReference type="NCBI Taxonomy" id="394340"/>
    <lineage>
        <taxon>Bacteria</taxon>
        <taxon>Bacillati</taxon>
        <taxon>Actinomycetota</taxon>
        <taxon>Coriobacteriia</taxon>
        <taxon>Eggerthellales</taxon>
        <taxon>Eggerthellaceae</taxon>
        <taxon>Adlercreutzia</taxon>
    </lineage>
</organism>
<dbReference type="SMART" id="SM00448">
    <property type="entry name" value="REC"/>
    <property type="match status" value="1"/>
</dbReference>
<evidence type="ECO:0000256" key="1">
    <source>
        <dbReference type="ARBA" id="ARBA00022553"/>
    </source>
</evidence>
<dbReference type="Proteomes" id="UP000253805">
    <property type="component" value="Unassembled WGS sequence"/>
</dbReference>
<name>A0A369P4Q1_9ACTN</name>
<feature type="modified residue" description="4-aspartylphosphate" evidence="2">
    <location>
        <position position="43"/>
    </location>
</feature>
<dbReference type="InterPro" id="IPR011006">
    <property type="entry name" value="CheY-like_superfamily"/>
</dbReference>
<dbReference type="InterPro" id="IPR050595">
    <property type="entry name" value="Bact_response_regulator"/>
</dbReference>